<evidence type="ECO:0000256" key="2">
    <source>
        <dbReference type="SAM" id="SignalP"/>
    </source>
</evidence>
<protein>
    <submittedName>
        <fullName evidence="3">Uncharacterized protein</fullName>
    </submittedName>
</protein>
<feature type="transmembrane region" description="Helical" evidence="1">
    <location>
        <begin position="347"/>
        <end position="364"/>
    </location>
</feature>
<feature type="chain" id="PRO_5034203301" evidence="2">
    <location>
        <begin position="16"/>
        <end position="893"/>
    </location>
</feature>
<dbReference type="AlphaFoldDB" id="A0A8H5D5W0"/>
<organism evidence="3 4">
    <name type="scientific">Leucocoprinus leucothites</name>
    <dbReference type="NCBI Taxonomy" id="201217"/>
    <lineage>
        <taxon>Eukaryota</taxon>
        <taxon>Fungi</taxon>
        <taxon>Dikarya</taxon>
        <taxon>Basidiomycota</taxon>
        <taxon>Agaricomycotina</taxon>
        <taxon>Agaricomycetes</taxon>
        <taxon>Agaricomycetidae</taxon>
        <taxon>Agaricales</taxon>
        <taxon>Agaricineae</taxon>
        <taxon>Agaricaceae</taxon>
        <taxon>Leucocoprinus</taxon>
    </lineage>
</organism>
<dbReference type="OrthoDB" id="9972196at2759"/>
<dbReference type="Gene3D" id="2.130.10.10">
    <property type="entry name" value="YVTN repeat-like/Quinoprotein amine dehydrogenase"/>
    <property type="match status" value="1"/>
</dbReference>
<keyword evidence="1" id="KW-1133">Transmembrane helix</keyword>
<reference evidence="3 4" key="1">
    <citation type="journal article" date="2020" name="ISME J.">
        <title>Uncovering the hidden diversity of litter-decomposition mechanisms in mushroom-forming fungi.</title>
        <authorList>
            <person name="Floudas D."/>
            <person name="Bentzer J."/>
            <person name="Ahren D."/>
            <person name="Johansson T."/>
            <person name="Persson P."/>
            <person name="Tunlid A."/>
        </authorList>
    </citation>
    <scope>NUCLEOTIDE SEQUENCE [LARGE SCALE GENOMIC DNA]</scope>
    <source>
        <strain evidence="3 4">CBS 146.42</strain>
    </source>
</reference>
<keyword evidence="4" id="KW-1185">Reference proteome</keyword>
<dbReference type="PANTHER" id="PTHR35043">
    <property type="entry name" value="TRANSCRIPTION FACTOR DOMAIN-CONTAINING PROTEIN"/>
    <property type="match status" value="1"/>
</dbReference>
<dbReference type="InterPro" id="IPR015943">
    <property type="entry name" value="WD40/YVTN_repeat-like_dom_sf"/>
</dbReference>
<comment type="caution">
    <text evidence="3">The sequence shown here is derived from an EMBL/GenBank/DDBJ whole genome shotgun (WGS) entry which is preliminary data.</text>
</comment>
<feature type="transmembrane region" description="Helical" evidence="1">
    <location>
        <begin position="410"/>
        <end position="427"/>
    </location>
</feature>
<feature type="transmembrane region" description="Helical" evidence="1">
    <location>
        <begin position="47"/>
        <end position="66"/>
    </location>
</feature>
<sequence>MAFVLLLVFSALTNSAPTINLSNMDPHLSHPVLRDVPSSPEFGRYRTTLQIIWACLSTIFACTWVAIHPNIPGHRDSWFRNFRRRITLMTGAIVAPEFILLWALRQRRAAKRIKTAFNKDCFGDADPDDVKYTSQFWQLFESPSPAPVPGWTLAHAFFVQMGGLMLYRDGEPVKVLTFERLVRSIESGEVDIPQIFVEDINDKSKGDLLSKSVAIIQTLWFVAQCIARWRSHLHLSELEVLTLGFAAFNAYLYKTWWSKPQGVIVPIRVAWKQPPQEDPVVTLTESRKLISTIADKSNESQIKDAQEYLFDKGSSYFPQFAWPLWRGELDERCKSIAPGHFLHRVCYYISLPILVLFIFCHWIVRTGAKTILAWRYPFKFGAEEVFAVVGKTRVPMFYAEDYEDLKRRQAFRITVIGILFGGIHLIQWSTPFPSRVECLLWRVSAVLITAGPLLVGISQPLLRKQVRAFLENSLKSSEWVSTPNLRIWPQIGCYAVGACGSIYIFARLILIFLSFFTLRNLSEDVYRDIQWSEILAGAYTEAFVATYLFDPDAASLTVASHSPTGGNCSWITQHPTNASILYSVNEVSPIGAVQLFIILPDGSLSAPQDTVSSAGDRPAFVAALSTGQVGVMNFNGGNGLFIPPTSDSPLDFERNAPVITFPTKPNTVSHPHMILQHGNEVLVPDLGQDTIWRLAQNGMNPGSFVIQGSIPQPAGSGPRHIAIFEDRLFTLHETASTLTVQPVPKAPNGTSTILSSISTHPVESNLPGAIFAAAEILIPKPTKRFPTPYIYVSNRNTGTDLDPRGDSIAIFELLGKGTKNERLRLVKQVFTGLEQIRGMEIGPSEKGLEEYLIAAGVAGSGGVVMLKRVDGGRDMEIVVRNLDILNRSTFVWL</sequence>
<dbReference type="SUPFAM" id="SSF75011">
    <property type="entry name" value="3-carboxy-cis,cis-mucoante lactonizing enzyme"/>
    <property type="match status" value="1"/>
</dbReference>
<accession>A0A8H5D5W0</accession>
<evidence type="ECO:0000313" key="3">
    <source>
        <dbReference type="EMBL" id="KAF5354075.1"/>
    </source>
</evidence>
<dbReference type="InterPro" id="IPR019405">
    <property type="entry name" value="Lactonase_7-beta_prop"/>
</dbReference>
<feature type="transmembrane region" description="Helical" evidence="1">
    <location>
        <begin position="86"/>
        <end position="104"/>
    </location>
</feature>
<evidence type="ECO:0000313" key="4">
    <source>
        <dbReference type="Proteomes" id="UP000559027"/>
    </source>
</evidence>
<proteinExistence type="predicted"/>
<feature type="signal peptide" evidence="2">
    <location>
        <begin position="1"/>
        <end position="15"/>
    </location>
</feature>
<name>A0A8H5D5W0_9AGAR</name>
<dbReference type="PANTHER" id="PTHR35043:SF7">
    <property type="entry name" value="TRANSCRIPTION FACTOR DOMAIN-CONTAINING PROTEIN"/>
    <property type="match status" value="1"/>
</dbReference>
<dbReference type="EMBL" id="JAACJO010000009">
    <property type="protein sequence ID" value="KAF5354075.1"/>
    <property type="molecule type" value="Genomic_DNA"/>
</dbReference>
<keyword evidence="2" id="KW-0732">Signal</keyword>
<keyword evidence="1" id="KW-0472">Membrane</keyword>
<dbReference type="Proteomes" id="UP000559027">
    <property type="component" value="Unassembled WGS sequence"/>
</dbReference>
<gene>
    <name evidence="3" type="ORF">D9756_007256</name>
</gene>
<feature type="transmembrane region" description="Helical" evidence="1">
    <location>
        <begin position="439"/>
        <end position="457"/>
    </location>
</feature>
<keyword evidence="1" id="KW-0812">Transmembrane</keyword>
<feature type="transmembrane region" description="Helical" evidence="1">
    <location>
        <begin position="491"/>
        <end position="516"/>
    </location>
</feature>
<evidence type="ECO:0000256" key="1">
    <source>
        <dbReference type="SAM" id="Phobius"/>
    </source>
</evidence>
<dbReference type="Pfam" id="PF10282">
    <property type="entry name" value="Lactonase"/>
    <property type="match status" value="1"/>
</dbReference>